<keyword evidence="3 4" id="KW-0975">Bacterial flagellum</keyword>
<protein>
    <recommendedName>
        <fullName evidence="4">Flagellin</fullName>
    </recommendedName>
</protein>
<feature type="domain" description="Flagellin N-terminal" evidence="5">
    <location>
        <begin position="5"/>
        <end position="141"/>
    </location>
</feature>
<dbReference type="Pfam" id="PF00669">
    <property type="entry name" value="Flagellin_N"/>
    <property type="match status" value="1"/>
</dbReference>
<dbReference type="EMBL" id="PVUH01000008">
    <property type="protein sequence ID" value="PRW92598.1"/>
    <property type="molecule type" value="Genomic_DNA"/>
</dbReference>
<dbReference type="RefSeq" id="WP_060764472.1">
    <property type="nucleotide sequence ID" value="NZ_LCYA01000078.1"/>
</dbReference>
<dbReference type="GO" id="GO:0005198">
    <property type="term" value="F:structural molecule activity"/>
    <property type="evidence" value="ECO:0007669"/>
    <property type="project" value="UniProtKB-UniRule"/>
</dbReference>
<dbReference type="AlphaFoldDB" id="A0A120G7J2"/>
<dbReference type="GO" id="GO:0009288">
    <property type="term" value="C:bacterial-type flagellum"/>
    <property type="evidence" value="ECO:0007669"/>
    <property type="project" value="UniProtKB-SubCell"/>
</dbReference>
<dbReference type="InterPro" id="IPR042187">
    <property type="entry name" value="Flagellin_C_sub2"/>
</dbReference>
<proteinExistence type="inferred from homology"/>
<keyword evidence="7" id="KW-0966">Cell projection</keyword>
<comment type="caution">
    <text evidence="7">The sequence shown here is derived from an EMBL/GenBank/DDBJ whole genome shotgun (WGS) entry which is preliminary data.</text>
</comment>
<dbReference type="PATRIC" id="fig|294.194.peg.3543"/>
<dbReference type="Pfam" id="PF00700">
    <property type="entry name" value="Flagellin_C"/>
    <property type="match status" value="1"/>
</dbReference>
<evidence type="ECO:0000313" key="7">
    <source>
        <dbReference type="EMBL" id="KWV87343.1"/>
    </source>
</evidence>
<gene>
    <name evidence="7" type="primary">fliC</name>
    <name evidence="8" type="ORF">C7A10_14730</name>
    <name evidence="7" type="ORF">PFLmoz3_03191</name>
</gene>
<feature type="domain" description="Flagellin C-terminal" evidence="6">
    <location>
        <begin position="406"/>
        <end position="490"/>
    </location>
</feature>
<dbReference type="Gene3D" id="6.10.280.190">
    <property type="match status" value="1"/>
</dbReference>
<keyword evidence="7" id="KW-0282">Flagellum</keyword>
<accession>A0A120G7J2</accession>
<evidence type="ECO:0000256" key="4">
    <source>
        <dbReference type="RuleBase" id="RU362073"/>
    </source>
</evidence>
<evidence type="ECO:0000256" key="3">
    <source>
        <dbReference type="ARBA" id="ARBA00023143"/>
    </source>
</evidence>
<dbReference type="SUPFAM" id="SSF64518">
    <property type="entry name" value="Phase 1 flagellin"/>
    <property type="match status" value="1"/>
</dbReference>
<evidence type="ECO:0000259" key="5">
    <source>
        <dbReference type="Pfam" id="PF00669"/>
    </source>
</evidence>
<dbReference type="Gene3D" id="1.20.1330.10">
    <property type="entry name" value="f41 fragment of flagellin, N-terminal domain"/>
    <property type="match status" value="1"/>
</dbReference>
<name>A0A120G7J2_PSEFL</name>
<dbReference type="PRINTS" id="PR00207">
    <property type="entry name" value="FLAGELLIN"/>
</dbReference>
<evidence type="ECO:0000313" key="9">
    <source>
        <dbReference type="Proteomes" id="UP000061348"/>
    </source>
</evidence>
<comment type="function">
    <text evidence="4">Flagellin is the subunit protein which polymerizes to form the filaments of bacterial flagella.</text>
</comment>
<dbReference type="Gene3D" id="6.10.10.10">
    <property type="entry name" value="Flagellar export chaperone, C-terminal domain"/>
    <property type="match status" value="1"/>
</dbReference>
<evidence type="ECO:0000259" key="6">
    <source>
        <dbReference type="Pfam" id="PF00700"/>
    </source>
</evidence>
<dbReference type="PANTHER" id="PTHR42792:SF2">
    <property type="entry name" value="FLAGELLIN"/>
    <property type="match status" value="1"/>
</dbReference>
<dbReference type="Proteomes" id="UP000239731">
    <property type="component" value="Unassembled WGS sequence"/>
</dbReference>
<comment type="similarity">
    <text evidence="1 4">Belongs to the bacterial flagellin family.</text>
</comment>
<evidence type="ECO:0000256" key="1">
    <source>
        <dbReference type="ARBA" id="ARBA00005709"/>
    </source>
</evidence>
<dbReference type="EMBL" id="LCYA01000078">
    <property type="protein sequence ID" value="KWV87343.1"/>
    <property type="molecule type" value="Genomic_DNA"/>
</dbReference>
<evidence type="ECO:0000313" key="10">
    <source>
        <dbReference type="Proteomes" id="UP000239731"/>
    </source>
</evidence>
<organism evidence="7 9">
    <name type="scientific">Pseudomonas fluorescens</name>
    <dbReference type="NCBI Taxonomy" id="294"/>
    <lineage>
        <taxon>Bacteria</taxon>
        <taxon>Pseudomonadati</taxon>
        <taxon>Pseudomonadota</taxon>
        <taxon>Gammaproteobacteria</taxon>
        <taxon>Pseudomonadales</taxon>
        <taxon>Pseudomonadaceae</taxon>
        <taxon>Pseudomonas</taxon>
    </lineage>
</organism>
<reference evidence="7 9" key="1">
    <citation type="submission" date="2015-05" db="EMBL/GenBank/DDBJ databases">
        <title>A genomic and transcriptomic approach to investigate the blue pigment phenotype in Pseudomonas fluorescens.</title>
        <authorList>
            <person name="Andreani N.A."/>
            <person name="Cardazzo B."/>
        </authorList>
    </citation>
    <scope>NUCLEOTIDE SEQUENCE [LARGE SCALE GENOMIC DNA]</scope>
    <source>
        <strain evidence="7 9">Ps_22</strain>
    </source>
</reference>
<dbReference type="GO" id="GO:0005576">
    <property type="term" value="C:extracellular region"/>
    <property type="evidence" value="ECO:0007669"/>
    <property type="project" value="UniProtKB-SubCell"/>
</dbReference>
<dbReference type="InterPro" id="IPR001492">
    <property type="entry name" value="Flagellin"/>
</dbReference>
<dbReference type="Proteomes" id="UP000061348">
    <property type="component" value="Unassembled WGS sequence"/>
</dbReference>
<evidence type="ECO:0000313" key="8">
    <source>
        <dbReference type="EMBL" id="PRW92598.1"/>
    </source>
</evidence>
<reference evidence="8 10" key="2">
    <citation type="submission" date="2018-03" db="EMBL/GenBank/DDBJ databases">
        <title>Blue discolouration in mozzarella cheese caused by Pseudomonas fluorescens.</title>
        <authorList>
            <person name="Chiesa F."/>
            <person name="Dalmasso A."/>
            <person name="Lomonaco S."/>
        </authorList>
    </citation>
    <scope>NUCLEOTIDE SEQUENCE [LARGE SCALE GENOMIC DNA]</scope>
    <source>
        <strain evidence="8 10">11293</strain>
    </source>
</reference>
<sequence length="491" mass="49118">MALTVNTNIASITTQGNLNKAGGALATSMQRLSSGLRINSAKDDAAGLQIANRLTSQINGLGQAVKNVNDGISIAQTAEGAMQASTDILQKMRTLALSSATGSLSADDRKSNNDEYQALTAELTRISQTTTFGGQKLLDGSYGTKAIQVGANANETINLSLENVAANNIGSQQIKSVAITPTENGIGSAAGTITVTGNGQVSSAIAVPVGASAQSIASKMNGAIGGLTATASTEVQIEVDNAAFTTGATPAAAATFSMTVNGQTVTMTGVTSQAGLADQLKSNAAKLGISVNFDEAKKTLSVKSDTGENIEFGAVAAGAASAAAITIKSKDGSGAYPTGAGTALSDTTKMTATGQVSLDSSKGYSLSGDGVGGLFGAAAATTAASTKTTIANTDVTSADMAQNALSVIDKAIGTIDSVRSGLGATQNRLTTTADNLQNIQKNSTAARSTVQDVDFAAETAELTKQQTLQSASTAILSQANQLPSAVLKLLQ</sequence>
<dbReference type="Gene3D" id="2.30.220.10">
    <property type="entry name" value="f41 fragment of flagellin, C-terminal domain"/>
    <property type="match status" value="1"/>
</dbReference>
<evidence type="ECO:0000256" key="2">
    <source>
        <dbReference type="ARBA" id="ARBA00022525"/>
    </source>
</evidence>
<dbReference type="InterPro" id="IPR001029">
    <property type="entry name" value="Flagellin_N"/>
</dbReference>
<keyword evidence="7" id="KW-0969">Cilium</keyword>
<keyword evidence="2 4" id="KW-0964">Secreted</keyword>
<dbReference type="Gene3D" id="2.170.280.10">
    <property type="entry name" value="f41 fragment of flagellin, middle domain"/>
    <property type="match status" value="1"/>
</dbReference>
<dbReference type="PANTHER" id="PTHR42792">
    <property type="entry name" value="FLAGELLIN"/>
    <property type="match status" value="1"/>
</dbReference>
<dbReference type="InterPro" id="IPR046358">
    <property type="entry name" value="Flagellin_C"/>
</dbReference>
<comment type="subcellular location">
    <subcellularLocation>
        <location evidence="4">Secreted</location>
    </subcellularLocation>
    <subcellularLocation>
        <location evidence="4">Bacterial flagellum</location>
    </subcellularLocation>
</comment>